<dbReference type="InterPro" id="IPR012433">
    <property type="entry name" value="Imm11"/>
</dbReference>
<gene>
    <name evidence="2" type="ORF">ACFQ4E_16240</name>
</gene>
<dbReference type="RefSeq" id="WP_386805392.1">
    <property type="nucleotide sequence ID" value="NZ_JBHTMU010000035.1"/>
</dbReference>
<evidence type="ECO:0000313" key="3">
    <source>
        <dbReference type="Proteomes" id="UP001597135"/>
    </source>
</evidence>
<dbReference type="EMBL" id="JBHTMU010000035">
    <property type="protein sequence ID" value="MFD1343980.1"/>
    <property type="molecule type" value="Genomic_DNA"/>
</dbReference>
<evidence type="ECO:0000313" key="2">
    <source>
        <dbReference type="EMBL" id="MFD1343980.1"/>
    </source>
</evidence>
<name>A0ABW3ZLM8_9RHOB</name>
<comment type="caution">
    <text evidence="2">The sequence shown here is derived from an EMBL/GenBank/DDBJ whole genome shotgun (WGS) entry which is preliminary data.</text>
</comment>
<dbReference type="Proteomes" id="UP001597135">
    <property type="component" value="Unassembled WGS sequence"/>
</dbReference>
<dbReference type="Pfam" id="PF07791">
    <property type="entry name" value="Imm11"/>
    <property type="match status" value="1"/>
</dbReference>
<organism evidence="2 3">
    <name type="scientific">Litorisediminicola beolgyonensis</name>
    <dbReference type="NCBI Taxonomy" id="1173614"/>
    <lineage>
        <taxon>Bacteria</taxon>
        <taxon>Pseudomonadati</taxon>
        <taxon>Pseudomonadota</taxon>
        <taxon>Alphaproteobacteria</taxon>
        <taxon>Rhodobacterales</taxon>
        <taxon>Paracoccaceae</taxon>
        <taxon>Litorisediminicola</taxon>
    </lineage>
</organism>
<sequence>MVWALIDPGQFGTYFIDGDYPGWADRLRVYYETAMSDAEKRAMGMEDRLLLSEFAAKFTKDRGRLAEHERPATFVSQSPLHSLGAMVKLTDRLLAVDDRLAEIIERHEPGRHQFWPIDIRFHGGATPDRPYFGFVIGIFLETFDPDRSDPGAWRARGPRYSAITTTTPHVSKLALSSEAMGDAHIWRETRLSRPEICLSDVLHAAIAEAGLAVPKTIQMREV</sequence>
<evidence type="ECO:0000259" key="1">
    <source>
        <dbReference type="Pfam" id="PF07791"/>
    </source>
</evidence>
<keyword evidence="3" id="KW-1185">Reference proteome</keyword>
<proteinExistence type="predicted"/>
<accession>A0ABW3ZLM8</accession>
<reference evidence="3" key="1">
    <citation type="journal article" date="2019" name="Int. J. Syst. Evol. Microbiol.">
        <title>The Global Catalogue of Microorganisms (GCM) 10K type strain sequencing project: providing services to taxonomists for standard genome sequencing and annotation.</title>
        <authorList>
            <consortium name="The Broad Institute Genomics Platform"/>
            <consortium name="The Broad Institute Genome Sequencing Center for Infectious Disease"/>
            <person name="Wu L."/>
            <person name="Ma J."/>
        </authorList>
    </citation>
    <scope>NUCLEOTIDE SEQUENCE [LARGE SCALE GENOMIC DNA]</scope>
    <source>
        <strain evidence="3">CCUG 62953</strain>
    </source>
</reference>
<protein>
    <submittedName>
        <fullName evidence="2">Imm11 family protein</fullName>
    </submittedName>
</protein>
<feature type="domain" description="Immunity MXAN-0049 protein" evidence="1">
    <location>
        <begin position="94"/>
        <end position="211"/>
    </location>
</feature>